<dbReference type="AlphaFoldDB" id="A0AA95HD89"/>
<dbReference type="InterPro" id="IPR027417">
    <property type="entry name" value="P-loop_NTPase"/>
</dbReference>
<dbReference type="Proteomes" id="UP001301326">
    <property type="component" value="Chromosome"/>
</dbReference>
<evidence type="ECO:0000313" key="1">
    <source>
        <dbReference type="EMBL" id="WGZ92979.1"/>
    </source>
</evidence>
<protein>
    <submittedName>
        <fullName evidence="1">Uncharacterized protein</fullName>
    </submittedName>
</protein>
<reference evidence="1" key="2">
    <citation type="submission" date="2023-04" db="EMBL/GenBank/DDBJ databases">
        <authorList>
            <person name="Beletskiy A.V."/>
            <person name="Mardanov A.V."/>
            <person name="Ravin N.V."/>
        </authorList>
    </citation>
    <scope>NUCLEOTIDE SEQUENCE</scope>
    <source>
        <strain evidence="1">GKL-02</strain>
    </source>
</reference>
<name>A0AA95HD89_9GAMM</name>
<reference evidence="1" key="1">
    <citation type="journal article" date="2023" name="Int. J. Mol. Sci.">
        <title>Metagenomics Revealed a New Genus 'Candidatus Thiocaldithrix dubininis' gen. nov., sp. nov. and a New Species 'Candidatus Thiothrix putei' sp. nov. in the Family Thiotrichaceae, Some Members of Which Have Traits of Both Na+- and H+-Motive Energetics.</title>
        <authorList>
            <person name="Ravin N.V."/>
            <person name="Muntyan M.S."/>
            <person name="Smolyakov D.D."/>
            <person name="Rudenko T.S."/>
            <person name="Beletsky A.V."/>
            <person name="Mardanov A.V."/>
            <person name="Grabovich M.Y."/>
        </authorList>
    </citation>
    <scope>NUCLEOTIDE SEQUENCE</scope>
    <source>
        <strain evidence="1">GKL-02</strain>
    </source>
</reference>
<accession>A0AA95HD89</accession>
<organism evidence="1">
    <name type="scientific">Candidatus Thiothrix putei</name>
    <dbReference type="NCBI Taxonomy" id="3080811"/>
    <lineage>
        <taxon>Bacteria</taxon>
        <taxon>Pseudomonadati</taxon>
        <taxon>Pseudomonadota</taxon>
        <taxon>Gammaproteobacteria</taxon>
        <taxon>Thiotrichales</taxon>
        <taxon>Thiotrichaceae</taxon>
        <taxon>Thiothrix</taxon>
    </lineage>
</organism>
<dbReference type="KEGG" id="tput:QJT81_14235"/>
<gene>
    <name evidence="1" type="ORF">QJT81_14235</name>
</gene>
<dbReference type="EMBL" id="CP124756">
    <property type="protein sequence ID" value="WGZ92979.1"/>
    <property type="molecule type" value="Genomic_DNA"/>
</dbReference>
<sequence>MNIPSRAGLTVAKDYESKVVLGETGCEKLLSKGDCLLKLIGTQPQRMHGALIEEADIQRLNAN</sequence>
<proteinExistence type="predicted"/>
<dbReference type="Gene3D" id="3.40.50.300">
    <property type="entry name" value="P-loop containing nucleotide triphosphate hydrolases"/>
    <property type="match status" value="1"/>
</dbReference>